<sequence length="637" mass="71447">MGRSGSAMELSATLLVLLHLSMHVVDEGHAVNPSCSCIRYTSTYGKERGTFSSPDYPRPYPPRIDCLLYTFVAAPHEIVELVFTDFDIFKEHLDCTRGDYLKVYWEVQGPGPPGAINERSAWARELCGSRADAPPALYSPGPSLVLEFHTGAKQNNATGFVGTYSFIDRRIFDTDGVHVPGTECDFQFSRSGSRPTHGRLYSPRYPSIYPNNVRCSYHFHARPKERVKIVFEEVALQKGDISCLRRADIIKVFDGRDTNSPAIAMLCNELTGYEVLSTGPALLIQFTANSATPGQGFAATFLFQPPPDSTAADSDRLLKLSFGKAFESLGPEVSATTSSCHQEFSSDGTKHGTLTSPHYPSSYPPNTHCHYEFFGRGKERVRLIFQDFYLYKSADGSIDCTSVDSLQAFVNVDGRLEKVETFCGIDLPKPIMSNGPKLMLEFRGTQSSRYSRGFKISYSFVENFGINTGRQLKEFPCAFVYNSSEAHNGTFASPNSPGPYPRDTECTYFFHGGETEKVHLHFTNFDVEGVLPCQAVSASDYVEFSNYMTEDNRFGRYCGQMKEFHVESERNFFKVTFRSNDRLDGTGFKAIYQFLEATDEYRAPPVQDKASHSLCIFDHFLMLIILAIPQLHHQLYH</sequence>
<gene>
    <name evidence="6" type="primary">LOC118269840</name>
</gene>
<dbReference type="Gene3D" id="2.60.120.290">
    <property type="entry name" value="Spermadhesin, CUB domain"/>
    <property type="match status" value="4"/>
</dbReference>
<evidence type="ECO:0000256" key="2">
    <source>
        <dbReference type="PROSITE-ProRule" id="PRU00059"/>
    </source>
</evidence>
<dbReference type="GeneID" id="118269840"/>
<name>A0A9R0ECG4_SPOFR</name>
<evidence type="ECO:0000313" key="6">
    <source>
        <dbReference type="RefSeq" id="XP_050562739.1"/>
    </source>
</evidence>
<dbReference type="PROSITE" id="PS01180">
    <property type="entry name" value="CUB"/>
    <property type="match status" value="4"/>
</dbReference>
<evidence type="ECO:0000256" key="3">
    <source>
        <dbReference type="SAM" id="SignalP"/>
    </source>
</evidence>
<dbReference type="SUPFAM" id="SSF49854">
    <property type="entry name" value="Spermadhesin, CUB domain"/>
    <property type="match status" value="4"/>
</dbReference>
<feature type="domain" description="CUB" evidence="4">
    <location>
        <begin position="340"/>
        <end position="461"/>
    </location>
</feature>
<evidence type="ECO:0000313" key="5">
    <source>
        <dbReference type="Proteomes" id="UP000829999"/>
    </source>
</evidence>
<proteinExistence type="predicted"/>
<protein>
    <submittedName>
        <fullName evidence="6">Suppressor of lurcher protein 1</fullName>
    </submittedName>
</protein>
<feature type="signal peptide" evidence="3">
    <location>
        <begin position="1"/>
        <end position="30"/>
    </location>
</feature>
<dbReference type="FunFam" id="2.60.120.290:FF:000058">
    <property type="entry name" value="CUB domaincontaining protein"/>
    <property type="match status" value="1"/>
</dbReference>
<dbReference type="OrthoDB" id="6369184at2759"/>
<evidence type="ECO:0000259" key="4">
    <source>
        <dbReference type="PROSITE" id="PS01180"/>
    </source>
</evidence>
<comment type="caution">
    <text evidence="2">Lacks conserved residue(s) required for the propagation of feature annotation.</text>
</comment>
<keyword evidence="5" id="KW-1185">Reference proteome</keyword>
<keyword evidence="1" id="KW-1015">Disulfide bond</keyword>
<dbReference type="SMART" id="SM00042">
    <property type="entry name" value="CUB"/>
    <property type="match status" value="4"/>
</dbReference>
<dbReference type="RefSeq" id="XP_050562739.1">
    <property type="nucleotide sequence ID" value="XM_050706782.1"/>
</dbReference>
<dbReference type="CTD" id="41513"/>
<dbReference type="AlphaFoldDB" id="A0A9R0ECG4"/>
<feature type="domain" description="CUB" evidence="4">
    <location>
        <begin position="35"/>
        <end position="167"/>
    </location>
</feature>
<feature type="domain" description="CUB" evidence="4">
    <location>
        <begin position="477"/>
        <end position="595"/>
    </location>
</feature>
<dbReference type="PANTHER" id="PTHR47537">
    <property type="entry name" value="CUBILIN"/>
    <property type="match status" value="1"/>
</dbReference>
<keyword evidence="3" id="KW-0732">Signal</keyword>
<dbReference type="Pfam" id="PF00431">
    <property type="entry name" value="CUB"/>
    <property type="match status" value="4"/>
</dbReference>
<reference evidence="6" key="1">
    <citation type="submission" date="2025-08" db="UniProtKB">
        <authorList>
            <consortium name="RefSeq"/>
        </authorList>
    </citation>
    <scope>IDENTIFICATION</scope>
    <source>
        <tissue evidence="6">Whole larval tissue</tissue>
    </source>
</reference>
<feature type="domain" description="CUB" evidence="4">
    <location>
        <begin position="184"/>
        <end position="304"/>
    </location>
</feature>
<dbReference type="InterPro" id="IPR053207">
    <property type="entry name" value="Non-NMDA_GluR_Accessory"/>
</dbReference>
<evidence type="ECO:0000256" key="1">
    <source>
        <dbReference type="ARBA" id="ARBA00023157"/>
    </source>
</evidence>
<dbReference type="Proteomes" id="UP000829999">
    <property type="component" value="Chromosome 30"/>
</dbReference>
<dbReference type="InterPro" id="IPR035914">
    <property type="entry name" value="Sperma_CUB_dom_sf"/>
</dbReference>
<dbReference type="GO" id="GO:0005886">
    <property type="term" value="C:plasma membrane"/>
    <property type="evidence" value="ECO:0007669"/>
    <property type="project" value="TreeGrafter"/>
</dbReference>
<dbReference type="CDD" id="cd00041">
    <property type="entry name" value="CUB"/>
    <property type="match status" value="4"/>
</dbReference>
<organism evidence="5 6">
    <name type="scientific">Spodoptera frugiperda</name>
    <name type="common">Fall armyworm</name>
    <dbReference type="NCBI Taxonomy" id="7108"/>
    <lineage>
        <taxon>Eukaryota</taxon>
        <taxon>Metazoa</taxon>
        <taxon>Ecdysozoa</taxon>
        <taxon>Arthropoda</taxon>
        <taxon>Hexapoda</taxon>
        <taxon>Insecta</taxon>
        <taxon>Pterygota</taxon>
        <taxon>Neoptera</taxon>
        <taxon>Endopterygota</taxon>
        <taxon>Lepidoptera</taxon>
        <taxon>Glossata</taxon>
        <taxon>Ditrysia</taxon>
        <taxon>Noctuoidea</taxon>
        <taxon>Noctuidae</taxon>
        <taxon>Amphipyrinae</taxon>
        <taxon>Spodoptera</taxon>
    </lineage>
</organism>
<dbReference type="PANTHER" id="PTHR47537:SF2">
    <property type="entry name" value="CUBILIN"/>
    <property type="match status" value="1"/>
</dbReference>
<feature type="chain" id="PRO_5040158589" evidence="3">
    <location>
        <begin position="31"/>
        <end position="637"/>
    </location>
</feature>
<dbReference type="InterPro" id="IPR000859">
    <property type="entry name" value="CUB_dom"/>
</dbReference>
<accession>A0A9R0ECG4</accession>